<name>A0A1V3N8V2_9GAMM</name>
<feature type="non-terminal residue" evidence="2">
    <location>
        <position position="1"/>
    </location>
</feature>
<dbReference type="Pfam" id="PF01797">
    <property type="entry name" value="Y1_Tnp"/>
    <property type="match status" value="1"/>
</dbReference>
<dbReference type="GO" id="GO:0006313">
    <property type="term" value="P:DNA transposition"/>
    <property type="evidence" value="ECO:0007669"/>
    <property type="project" value="InterPro"/>
</dbReference>
<dbReference type="OrthoDB" id="9814067at2"/>
<sequence length="216" mass="24952">RRYLDALRELKDLLGIRVHAYCLMTNHVHLLLTPGETVSDIGKLMKALAGRATRYRNKREGRTGTLWESRYKSSPVQSEGYLLACDRYIELNPVRAWMVSEAEAYAWSSFAQRMGRTEDVWIDPDPCYLALGTSDAARRERYMAFVREAVPEEETRVIREALQRGQLTGNGRFVDEVEHILGRRIEFRRQGRPVRSVREKRLGEGHGAMQKEICPL</sequence>
<dbReference type="GO" id="GO:0003677">
    <property type="term" value="F:DNA binding"/>
    <property type="evidence" value="ECO:0007669"/>
    <property type="project" value="InterPro"/>
</dbReference>
<dbReference type="Gene3D" id="3.30.70.1290">
    <property type="entry name" value="Transposase IS200-like"/>
    <property type="match status" value="1"/>
</dbReference>
<comment type="caution">
    <text evidence="2">The sequence shown here is derived from an EMBL/GenBank/DDBJ whole genome shotgun (WGS) entry which is preliminary data.</text>
</comment>
<protein>
    <recommendedName>
        <fullName evidence="1">Transposase IS200-like domain-containing protein</fullName>
    </recommendedName>
</protein>
<dbReference type="InterPro" id="IPR036515">
    <property type="entry name" value="Transposase_17_sf"/>
</dbReference>
<reference evidence="2 3" key="1">
    <citation type="submission" date="2017-02" db="EMBL/GenBank/DDBJ databases">
        <title>Genomic diversity within the haloalkaliphilic genus Thioalkalivibrio.</title>
        <authorList>
            <person name="Ahn A.-C."/>
            <person name="Meier-Kolthoff J."/>
            <person name="Overmars L."/>
            <person name="Richter M."/>
            <person name="Woyke T."/>
            <person name="Sorokin D.Y."/>
            <person name="Muyzer G."/>
        </authorList>
    </citation>
    <scope>NUCLEOTIDE SEQUENCE [LARGE SCALE GENOMIC DNA]</scope>
    <source>
        <strain evidence="2 3">ALJD</strain>
    </source>
</reference>
<dbReference type="InterPro" id="IPR002686">
    <property type="entry name" value="Transposase_17"/>
</dbReference>
<accession>A0A1V3N8V2</accession>
<gene>
    <name evidence="2" type="ORF">B1C78_16120</name>
</gene>
<proteinExistence type="predicted"/>
<dbReference type="SUPFAM" id="SSF143422">
    <property type="entry name" value="Transposase IS200-like"/>
    <property type="match status" value="1"/>
</dbReference>
<dbReference type="RefSeq" id="WP_077280177.1">
    <property type="nucleotide sequence ID" value="NZ_MVBK01000124.1"/>
</dbReference>
<dbReference type="Proteomes" id="UP000189462">
    <property type="component" value="Unassembled WGS sequence"/>
</dbReference>
<organism evidence="2 3">
    <name type="scientific">Thioalkalivibrio denitrificans</name>
    <dbReference type="NCBI Taxonomy" id="108003"/>
    <lineage>
        <taxon>Bacteria</taxon>
        <taxon>Pseudomonadati</taxon>
        <taxon>Pseudomonadota</taxon>
        <taxon>Gammaproteobacteria</taxon>
        <taxon>Chromatiales</taxon>
        <taxon>Ectothiorhodospiraceae</taxon>
        <taxon>Thioalkalivibrio</taxon>
    </lineage>
</organism>
<dbReference type="PANTHER" id="PTHR34322:SF2">
    <property type="entry name" value="TRANSPOSASE IS200-LIKE DOMAIN-CONTAINING PROTEIN"/>
    <property type="match status" value="1"/>
</dbReference>
<evidence type="ECO:0000313" key="3">
    <source>
        <dbReference type="Proteomes" id="UP000189462"/>
    </source>
</evidence>
<dbReference type="STRING" id="108003.B1C78_16120"/>
<dbReference type="PANTHER" id="PTHR34322">
    <property type="entry name" value="TRANSPOSASE, Y1_TNP DOMAIN-CONTAINING"/>
    <property type="match status" value="1"/>
</dbReference>
<keyword evidence="3" id="KW-1185">Reference proteome</keyword>
<dbReference type="SMART" id="SM01321">
    <property type="entry name" value="Y1_Tnp"/>
    <property type="match status" value="1"/>
</dbReference>
<dbReference type="GO" id="GO:0004803">
    <property type="term" value="F:transposase activity"/>
    <property type="evidence" value="ECO:0007669"/>
    <property type="project" value="InterPro"/>
</dbReference>
<evidence type="ECO:0000313" key="2">
    <source>
        <dbReference type="EMBL" id="OOG21490.1"/>
    </source>
</evidence>
<dbReference type="AlphaFoldDB" id="A0A1V3N8V2"/>
<evidence type="ECO:0000259" key="1">
    <source>
        <dbReference type="SMART" id="SM01321"/>
    </source>
</evidence>
<feature type="domain" description="Transposase IS200-like" evidence="1">
    <location>
        <begin position="1"/>
        <end position="92"/>
    </location>
</feature>
<dbReference type="EMBL" id="MVBK01000124">
    <property type="protein sequence ID" value="OOG21490.1"/>
    <property type="molecule type" value="Genomic_DNA"/>
</dbReference>